<feature type="chain" id="PRO_5006184438" description="Secreted protein" evidence="1">
    <location>
        <begin position="29"/>
        <end position="80"/>
    </location>
</feature>
<evidence type="ECO:0000313" key="2">
    <source>
        <dbReference type="EMBL" id="KQB85360.1"/>
    </source>
</evidence>
<feature type="signal peptide" evidence="1">
    <location>
        <begin position="1"/>
        <end position="28"/>
    </location>
</feature>
<protein>
    <recommendedName>
        <fullName evidence="4">Secreted protein</fullName>
    </recommendedName>
</protein>
<gene>
    <name evidence="2" type="ORF">Cocul_00499</name>
</gene>
<evidence type="ECO:0000256" key="1">
    <source>
        <dbReference type="SAM" id="SignalP"/>
    </source>
</evidence>
<proteinExistence type="predicted"/>
<dbReference type="OrthoDB" id="10008440at2"/>
<keyword evidence="1" id="KW-0732">Signal</keyword>
<name>A0A0Q0U0Z4_9CORY</name>
<organism evidence="2 3">
    <name type="scientific">Corynebacterium oculi</name>
    <dbReference type="NCBI Taxonomy" id="1544416"/>
    <lineage>
        <taxon>Bacteria</taxon>
        <taxon>Bacillati</taxon>
        <taxon>Actinomycetota</taxon>
        <taxon>Actinomycetes</taxon>
        <taxon>Mycobacteriales</taxon>
        <taxon>Corynebacteriaceae</taxon>
        <taxon>Corynebacterium</taxon>
    </lineage>
</organism>
<dbReference type="AlphaFoldDB" id="A0A0Q0U0Z4"/>
<dbReference type="RefSeq" id="WP_069723543.1">
    <property type="nucleotide sequence ID" value="NZ_LKST01000001.1"/>
</dbReference>
<dbReference type="STRING" id="1544416.Cocul_00499"/>
<keyword evidence="3" id="KW-1185">Reference proteome</keyword>
<comment type="caution">
    <text evidence="2">The sequence shown here is derived from an EMBL/GenBank/DDBJ whole genome shotgun (WGS) entry which is preliminary data.</text>
</comment>
<evidence type="ECO:0008006" key="4">
    <source>
        <dbReference type="Google" id="ProtNLM"/>
    </source>
</evidence>
<sequence length="80" mass="8060">MSCIRYGAIAVGLAGITAGVVMPASATAAEVAPGALMVLGEENPSHDLPVEVPPEFDVVGRCSQGLPGTVTLPDGSQRRT</sequence>
<accession>A0A0Q0U0Z4</accession>
<dbReference type="EMBL" id="LKST01000001">
    <property type="protein sequence ID" value="KQB85360.1"/>
    <property type="molecule type" value="Genomic_DNA"/>
</dbReference>
<evidence type="ECO:0000313" key="3">
    <source>
        <dbReference type="Proteomes" id="UP000050517"/>
    </source>
</evidence>
<reference evidence="2 3" key="1">
    <citation type="submission" date="2015-10" db="EMBL/GenBank/DDBJ databases">
        <title>Corynebacteirum lowii and Corynebacterium oculi species nova, derived from human clinical disease and and emended description of Corynebacterium mastiditis.</title>
        <authorList>
            <person name="Bernard K."/>
            <person name="Pacheco A.L."/>
            <person name="Mcdougall C."/>
            <person name="Burtx T."/>
            <person name="Weibe D."/>
            <person name="Tyler S."/>
            <person name="Olson A.B."/>
            <person name="Cnockaert M."/>
            <person name="Eguchi H."/>
            <person name="Kuwahara T."/>
            <person name="Nakayama-Imaohji H."/>
            <person name="Boudewijins M."/>
            <person name="Van Hoecke F."/>
            <person name="Bernier A.-M."/>
            <person name="Vandamme P."/>
        </authorList>
    </citation>
    <scope>NUCLEOTIDE SEQUENCE [LARGE SCALE GENOMIC DNA]</scope>
    <source>
        <strain evidence="2 3">NML 130210</strain>
    </source>
</reference>
<dbReference type="Proteomes" id="UP000050517">
    <property type="component" value="Unassembled WGS sequence"/>
</dbReference>
<dbReference type="PATRIC" id="fig|1544416.3.peg.503"/>